<comment type="caution">
    <text evidence="1">The sequence shown here is derived from an EMBL/GenBank/DDBJ whole genome shotgun (WGS) entry which is preliminary data.</text>
</comment>
<organism evidence="1 2">
    <name type="scientific">Natronogracilivirga saccharolytica</name>
    <dbReference type="NCBI Taxonomy" id="2812953"/>
    <lineage>
        <taxon>Bacteria</taxon>
        <taxon>Pseudomonadati</taxon>
        <taxon>Balneolota</taxon>
        <taxon>Balneolia</taxon>
        <taxon>Balneolales</taxon>
        <taxon>Cyclonatronaceae</taxon>
        <taxon>Natronogracilivirga</taxon>
    </lineage>
</organism>
<evidence type="ECO:0000313" key="1">
    <source>
        <dbReference type="EMBL" id="MBP3193327.1"/>
    </source>
</evidence>
<dbReference type="EMBL" id="JAFIDN010000009">
    <property type="protein sequence ID" value="MBP3193327.1"/>
    <property type="molecule type" value="Genomic_DNA"/>
</dbReference>
<protein>
    <submittedName>
        <fullName evidence="1">Uncharacterized protein</fullName>
    </submittedName>
</protein>
<keyword evidence="2" id="KW-1185">Reference proteome</keyword>
<proteinExistence type="predicted"/>
<accession>A0A8J7RL58</accession>
<dbReference type="AlphaFoldDB" id="A0A8J7RL58"/>
<reference evidence="1" key="1">
    <citation type="submission" date="2021-02" db="EMBL/GenBank/DDBJ databases">
        <title>Natronogracilivirga saccharolytica gen. nov. sp. nov. a new anaerobic, haloalkiliphilic carbohydrate-fermenting bacterium from soda lake and proposing of Cyclonatronumiaceae fam. nov. in the phylum Balneolaeota.</title>
        <authorList>
            <person name="Zhilina T.N."/>
            <person name="Sorokin D.Y."/>
            <person name="Zavarzina D.G."/>
            <person name="Toshchakov S.V."/>
            <person name="Kublanov I.V."/>
        </authorList>
    </citation>
    <scope>NUCLEOTIDE SEQUENCE</scope>
    <source>
        <strain evidence="1">Z-1702</strain>
    </source>
</reference>
<evidence type="ECO:0000313" key="2">
    <source>
        <dbReference type="Proteomes" id="UP000673975"/>
    </source>
</evidence>
<gene>
    <name evidence="1" type="ORF">NATSA_11670</name>
</gene>
<sequence>MMYLRVNVYHFWGRFIRGLMELAVIDKGHPFTFSAKKLEAMVESQGFRILSSNRASFFQSWKKDWSRALSGNRKAVIQALLCVNRAHHELILRRQE</sequence>
<dbReference type="Proteomes" id="UP000673975">
    <property type="component" value="Unassembled WGS sequence"/>
</dbReference>
<name>A0A8J7RL58_9BACT</name>
<dbReference type="RefSeq" id="WP_210512783.1">
    <property type="nucleotide sequence ID" value="NZ_JAFIDN010000009.1"/>
</dbReference>